<proteinExistence type="predicted"/>
<gene>
    <name evidence="6" type="ORF">HUT08_11005</name>
</gene>
<evidence type="ECO:0000313" key="7">
    <source>
        <dbReference type="Proteomes" id="UP000509303"/>
    </source>
</evidence>
<keyword evidence="6" id="KW-0808">Transferase</keyword>
<dbReference type="InterPro" id="IPR000537">
    <property type="entry name" value="UbiA_prenyltransferase"/>
</dbReference>
<feature type="transmembrane region" description="Helical" evidence="5">
    <location>
        <begin position="282"/>
        <end position="314"/>
    </location>
</feature>
<evidence type="ECO:0000256" key="1">
    <source>
        <dbReference type="ARBA" id="ARBA00004141"/>
    </source>
</evidence>
<feature type="transmembrane region" description="Helical" evidence="5">
    <location>
        <begin position="145"/>
        <end position="166"/>
    </location>
</feature>
<feature type="transmembrane region" description="Helical" evidence="5">
    <location>
        <begin position="120"/>
        <end position="140"/>
    </location>
</feature>
<name>A0A7H8N6C9_9ACTN</name>
<protein>
    <submittedName>
        <fullName evidence="6">UbiA family prenyltransferase</fullName>
    </submittedName>
</protein>
<keyword evidence="7" id="KW-1185">Reference proteome</keyword>
<feature type="transmembrane region" description="Helical" evidence="5">
    <location>
        <begin position="205"/>
        <end position="229"/>
    </location>
</feature>
<keyword evidence="2 5" id="KW-0812">Transmembrane</keyword>
<feature type="transmembrane region" description="Helical" evidence="5">
    <location>
        <begin position="96"/>
        <end position="114"/>
    </location>
</feature>
<keyword evidence="3 5" id="KW-1133">Transmembrane helix</keyword>
<dbReference type="GO" id="GO:0016765">
    <property type="term" value="F:transferase activity, transferring alkyl or aryl (other than methyl) groups"/>
    <property type="evidence" value="ECO:0007669"/>
    <property type="project" value="InterPro"/>
</dbReference>
<dbReference type="GO" id="GO:0016020">
    <property type="term" value="C:membrane"/>
    <property type="evidence" value="ECO:0007669"/>
    <property type="project" value="UniProtKB-SubCell"/>
</dbReference>
<dbReference type="EMBL" id="CP054929">
    <property type="protein sequence ID" value="QKW49985.1"/>
    <property type="molecule type" value="Genomic_DNA"/>
</dbReference>
<dbReference type="Pfam" id="PF01040">
    <property type="entry name" value="UbiA"/>
    <property type="match status" value="1"/>
</dbReference>
<evidence type="ECO:0000256" key="4">
    <source>
        <dbReference type="ARBA" id="ARBA00023136"/>
    </source>
</evidence>
<feature type="transmembrane region" description="Helical" evidence="5">
    <location>
        <begin position="172"/>
        <end position="193"/>
    </location>
</feature>
<dbReference type="RefSeq" id="WP_176161720.1">
    <property type="nucleotide sequence ID" value="NZ_CP054929.1"/>
</dbReference>
<organism evidence="6 7">
    <name type="scientific">Streptomyces buecherae</name>
    <dbReference type="NCBI Taxonomy" id="2763006"/>
    <lineage>
        <taxon>Bacteria</taxon>
        <taxon>Bacillati</taxon>
        <taxon>Actinomycetota</taxon>
        <taxon>Actinomycetes</taxon>
        <taxon>Kitasatosporales</taxon>
        <taxon>Streptomycetaceae</taxon>
        <taxon>Streptomyces</taxon>
    </lineage>
</organism>
<evidence type="ECO:0000313" key="6">
    <source>
        <dbReference type="EMBL" id="QKW49985.1"/>
    </source>
</evidence>
<dbReference type="Proteomes" id="UP000509303">
    <property type="component" value="Chromosome"/>
</dbReference>
<keyword evidence="4 5" id="KW-0472">Membrane</keyword>
<feature type="transmembrane region" description="Helical" evidence="5">
    <location>
        <begin position="235"/>
        <end position="261"/>
    </location>
</feature>
<evidence type="ECO:0000256" key="5">
    <source>
        <dbReference type="SAM" id="Phobius"/>
    </source>
</evidence>
<sequence>MDVSTARGVPASLPLLVLRSCSCRFAAYYWMGFLAGLAAVDHLTVGRALAAVPMWLAFCVGTESVNRIADREADVINRPERTALCEAIGWRRLTRIAVGAWLVFAASGAALFALDPEPAFAAMIVVDIAIAIGYSIGPAFKRHRVLALLVLVLPLILPMVTGWATAPDADALGSPVLPAAAVLATFSLGLAGIKDITDVAGDRLLGYSSLWLTVVGFGRGAAVYALVVAPFALDAVFVVLHLLPVASLAVTPCVVVSAYVVRGASAAESTEERSVAREVMHSYTFLFLAAYLLAAMASPGMAAVAALGACHWLLASRRLHWAPAITRAQLHRWAKTVVPSSRGGTVERV</sequence>
<evidence type="ECO:0000256" key="3">
    <source>
        <dbReference type="ARBA" id="ARBA00022989"/>
    </source>
</evidence>
<evidence type="ECO:0000256" key="2">
    <source>
        <dbReference type="ARBA" id="ARBA00022692"/>
    </source>
</evidence>
<reference evidence="6 7" key="1">
    <citation type="submission" date="2020-06" db="EMBL/GenBank/DDBJ databases">
        <title>Genome mining for natural products.</title>
        <authorList>
            <person name="Zhang B."/>
            <person name="Shi J."/>
            <person name="Ge H."/>
        </authorList>
    </citation>
    <scope>NUCLEOTIDE SEQUENCE [LARGE SCALE GENOMIC DNA]</scope>
    <source>
        <strain evidence="6 7">NA00687</strain>
    </source>
</reference>
<comment type="subcellular location">
    <subcellularLocation>
        <location evidence="1">Membrane</location>
        <topology evidence="1">Multi-pass membrane protein</topology>
    </subcellularLocation>
</comment>
<dbReference type="AlphaFoldDB" id="A0A7H8N6C9"/>
<accession>A0A7H8N6C9</accession>